<dbReference type="RefSeq" id="XP_025358274.1">
    <property type="nucleotide sequence ID" value="XM_025500728.1"/>
</dbReference>
<evidence type="ECO:0000256" key="1">
    <source>
        <dbReference type="SAM" id="SignalP"/>
    </source>
</evidence>
<evidence type="ECO:0000313" key="3">
    <source>
        <dbReference type="Proteomes" id="UP000245771"/>
    </source>
</evidence>
<dbReference type="Proteomes" id="UP000245771">
    <property type="component" value="Unassembled WGS sequence"/>
</dbReference>
<dbReference type="GeneID" id="37022509"/>
<dbReference type="EMBL" id="KZ819602">
    <property type="protein sequence ID" value="PWN37972.1"/>
    <property type="molecule type" value="Genomic_DNA"/>
</dbReference>
<feature type="chain" id="PRO_5016465872" evidence="1">
    <location>
        <begin position="21"/>
        <end position="214"/>
    </location>
</feature>
<keyword evidence="3" id="KW-1185">Reference proteome</keyword>
<keyword evidence="1" id="KW-0732">Signal</keyword>
<gene>
    <name evidence="2" type="ORF">FA14DRAFT_177250</name>
</gene>
<sequence>MHSLNVLLLCFTTLFISIEARRRYGSEYSQMLTGKHKGAKTVKWKNVAENPTKRKRNYDSSLIGGIDTLLNIQAGVQTLTSAGIEFVDYHDIDCTEAGARCIQRHTEGVEQQTVSVEALIDTSVECDVNFESGDDYSNQNRFLQCITFQSTKIRVSCQRPSNAYVEVDFQVSSSSFQAENGASARFIFGGIPTGEWQTQGDYQGTSAIVEVYCP</sequence>
<feature type="signal peptide" evidence="1">
    <location>
        <begin position="1"/>
        <end position="20"/>
    </location>
</feature>
<dbReference type="AlphaFoldDB" id="A0A316VK61"/>
<evidence type="ECO:0000313" key="2">
    <source>
        <dbReference type="EMBL" id="PWN37972.1"/>
    </source>
</evidence>
<name>A0A316VK61_9BASI</name>
<accession>A0A316VK61</accession>
<organism evidence="2 3">
    <name type="scientific">Meira miltonrushii</name>
    <dbReference type="NCBI Taxonomy" id="1280837"/>
    <lineage>
        <taxon>Eukaryota</taxon>
        <taxon>Fungi</taxon>
        <taxon>Dikarya</taxon>
        <taxon>Basidiomycota</taxon>
        <taxon>Ustilaginomycotina</taxon>
        <taxon>Exobasidiomycetes</taxon>
        <taxon>Exobasidiales</taxon>
        <taxon>Brachybasidiaceae</taxon>
        <taxon>Meira</taxon>
    </lineage>
</organism>
<proteinExistence type="predicted"/>
<dbReference type="InParanoid" id="A0A316VK61"/>
<reference evidence="2 3" key="1">
    <citation type="journal article" date="2018" name="Mol. Biol. Evol.">
        <title>Broad Genomic Sampling Reveals a Smut Pathogenic Ancestry of the Fungal Clade Ustilaginomycotina.</title>
        <authorList>
            <person name="Kijpornyongpan T."/>
            <person name="Mondo S.J."/>
            <person name="Barry K."/>
            <person name="Sandor L."/>
            <person name="Lee J."/>
            <person name="Lipzen A."/>
            <person name="Pangilinan J."/>
            <person name="LaButti K."/>
            <person name="Hainaut M."/>
            <person name="Henrissat B."/>
            <person name="Grigoriev I.V."/>
            <person name="Spatafora J.W."/>
            <person name="Aime M.C."/>
        </authorList>
    </citation>
    <scope>NUCLEOTIDE SEQUENCE [LARGE SCALE GENOMIC DNA]</scope>
    <source>
        <strain evidence="2 3">MCA 3882</strain>
    </source>
</reference>
<protein>
    <submittedName>
        <fullName evidence="2">Uncharacterized protein</fullName>
    </submittedName>
</protein>